<name>A0A0A9CEC0_ARUDO</name>
<accession>A0A0A9CEC0</accession>
<sequence length="41" mass="5031">MREKILSQKRKKRVMMEWQVILMSWMTLESCRTASELLFVL</sequence>
<reference evidence="1" key="1">
    <citation type="submission" date="2014-09" db="EMBL/GenBank/DDBJ databases">
        <authorList>
            <person name="Magalhaes I.L.F."/>
            <person name="Oliveira U."/>
            <person name="Santos F.R."/>
            <person name="Vidigal T.H.D.A."/>
            <person name="Brescovit A.D."/>
            <person name="Santos A.J."/>
        </authorList>
    </citation>
    <scope>NUCLEOTIDE SEQUENCE</scope>
    <source>
        <tissue evidence="1">Shoot tissue taken approximately 20 cm above the soil surface</tissue>
    </source>
</reference>
<protein>
    <submittedName>
        <fullName evidence="1">Uncharacterized protein</fullName>
    </submittedName>
</protein>
<dbReference type="EMBL" id="GBRH01228033">
    <property type="protein sequence ID" value="JAD69862.1"/>
    <property type="molecule type" value="Transcribed_RNA"/>
</dbReference>
<reference evidence="1" key="2">
    <citation type="journal article" date="2015" name="Data Brief">
        <title>Shoot transcriptome of the giant reed, Arundo donax.</title>
        <authorList>
            <person name="Barrero R.A."/>
            <person name="Guerrero F.D."/>
            <person name="Moolhuijzen P."/>
            <person name="Goolsby J.A."/>
            <person name="Tidwell J."/>
            <person name="Bellgard S.E."/>
            <person name="Bellgard M.I."/>
        </authorList>
    </citation>
    <scope>NUCLEOTIDE SEQUENCE</scope>
    <source>
        <tissue evidence="1">Shoot tissue taken approximately 20 cm above the soil surface</tissue>
    </source>
</reference>
<organism evidence="1">
    <name type="scientific">Arundo donax</name>
    <name type="common">Giant reed</name>
    <name type="synonym">Donax arundinaceus</name>
    <dbReference type="NCBI Taxonomy" id="35708"/>
    <lineage>
        <taxon>Eukaryota</taxon>
        <taxon>Viridiplantae</taxon>
        <taxon>Streptophyta</taxon>
        <taxon>Embryophyta</taxon>
        <taxon>Tracheophyta</taxon>
        <taxon>Spermatophyta</taxon>
        <taxon>Magnoliopsida</taxon>
        <taxon>Liliopsida</taxon>
        <taxon>Poales</taxon>
        <taxon>Poaceae</taxon>
        <taxon>PACMAD clade</taxon>
        <taxon>Arundinoideae</taxon>
        <taxon>Arundineae</taxon>
        <taxon>Arundo</taxon>
    </lineage>
</organism>
<evidence type="ECO:0000313" key="1">
    <source>
        <dbReference type="EMBL" id="JAD69862.1"/>
    </source>
</evidence>
<proteinExistence type="predicted"/>
<dbReference type="AlphaFoldDB" id="A0A0A9CEC0"/>